<name>A0A6J3LQS3_9PEZI</name>
<evidence type="ECO:0000313" key="2">
    <source>
        <dbReference type="Proteomes" id="UP000504637"/>
    </source>
</evidence>
<sequence>MTPNSFTFATMQSSIDQLAQQDHRQPALHVPRTFSNLSAPQASSDEVPRTTYHTPFEWSHLIQANDSSMKMHIHNAFRPFENPREAPPPPIPEKNRLRKQARLDDLHGQEGYASRRKSCSDALERSSEDPANSQHTAAYTLALHDAAKQNLDQLRARRNRHTYHDGYDSTLELLPGLAQILAKDKIYATNESTSRSEHMPTTAPRDSRLQRTRQKSSNRDHIPHELFIENLAIQDSSSEGSLTPRQTLPLFPSPPTSTNPHIPPFPTESHQWHPHYILSPSPHLNSHHLFDLPPDPSHPNPALKLRRKSLSRERGHANLKADAAAGKPRIRDMAPRRRARTVDLLVSTVPERAELGDM</sequence>
<protein>
    <submittedName>
        <fullName evidence="3">Uncharacterized protein</fullName>
    </submittedName>
</protein>
<dbReference type="RefSeq" id="XP_033455226.1">
    <property type="nucleotide sequence ID" value="XM_033599037.1"/>
</dbReference>
<evidence type="ECO:0000313" key="3">
    <source>
        <dbReference type="RefSeq" id="XP_033455226.1"/>
    </source>
</evidence>
<reference evidence="3" key="3">
    <citation type="submission" date="2025-08" db="UniProtKB">
        <authorList>
            <consortium name="RefSeq"/>
        </authorList>
    </citation>
    <scope>IDENTIFICATION</scope>
    <source>
        <strain evidence="3">CBS 342.82</strain>
    </source>
</reference>
<feature type="compositionally biased region" description="Basic and acidic residues" evidence="1">
    <location>
        <begin position="118"/>
        <end position="128"/>
    </location>
</feature>
<feature type="region of interest" description="Disordered" evidence="1">
    <location>
        <begin position="104"/>
        <end position="134"/>
    </location>
</feature>
<dbReference type="AlphaFoldDB" id="A0A6J3LQS3"/>
<dbReference type="GeneID" id="54356836"/>
<feature type="region of interest" description="Disordered" evidence="1">
    <location>
        <begin position="189"/>
        <end position="224"/>
    </location>
</feature>
<organism evidence="3">
    <name type="scientific">Dissoconium aciculare CBS 342.82</name>
    <dbReference type="NCBI Taxonomy" id="1314786"/>
    <lineage>
        <taxon>Eukaryota</taxon>
        <taxon>Fungi</taxon>
        <taxon>Dikarya</taxon>
        <taxon>Ascomycota</taxon>
        <taxon>Pezizomycotina</taxon>
        <taxon>Dothideomycetes</taxon>
        <taxon>Dothideomycetidae</taxon>
        <taxon>Mycosphaerellales</taxon>
        <taxon>Dissoconiaceae</taxon>
        <taxon>Dissoconium</taxon>
    </lineage>
</organism>
<reference evidence="3" key="2">
    <citation type="submission" date="2020-04" db="EMBL/GenBank/DDBJ databases">
        <authorList>
            <consortium name="NCBI Genome Project"/>
        </authorList>
    </citation>
    <scope>NUCLEOTIDE SEQUENCE</scope>
    <source>
        <strain evidence="3">CBS 342.82</strain>
    </source>
</reference>
<reference evidence="3" key="1">
    <citation type="submission" date="2020-01" db="EMBL/GenBank/DDBJ databases">
        <authorList>
            <consortium name="DOE Joint Genome Institute"/>
            <person name="Haridas S."/>
            <person name="Albert R."/>
            <person name="Binder M."/>
            <person name="Bloem J."/>
            <person name="Labutti K."/>
            <person name="Salamov A."/>
            <person name="Andreopoulos B."/>
            <person name="Baker S.E."/>
            <person name="Barry K."/>
            <person name="Bills G."/>
            <person name="Bluhm B.H."/>
            <person name="Cannon C."/>
            <person name="Castanera R."/>
            <person name="Culley D.E."/>
            <person name="Daum C."/>
            <person name="Ezra D."/>
            <person name="Gonzalez J.B."/>
            <person name="Henrissat B."/>
            <person name="Kuo A."/>
            <person name="Liang C."/>
            <person name="Lipzen A."/>
            <person name="Lutzoni F."/>
            <person name="Magnuson J."/>
            <person name="Mondo S."/>
            <person name="Nolan M."/>
            <person name="Ohm R."/>
            <person name="Pangilinan J."/>
            <person name="Park H.-J."/>
            <person name="Ramirez L."/>
            <person name="Alfaro M."/>
            <person name="Sun H."/>
            <person name="Tritt A."/>
            <person name="Yoshinaga Y."/>
            <person name="Zwiers L.-H."/>
            <person name="Turgeon B.G."/>
            <person name="Goodwin S.B."/>
            <person name="Spatafora J.W."/>
            <person name="Crous P.W."/>
            <person name="Grigoriev I.V."/>
        </authorList>
    </citation>
    <scope>NUCLEOTIDE SEQUENCE</scope>
    <source>
        <strain evidence="3">CBS 342.82</strain>
    </source>
</reference>
<accession>A0A6J3LQS3</accession>
<evidence type="ECO:0000256" key="1">
    <source>
        <dbReference type="SAM" id="MobiDB-lite"/>
    </source>
</evidence>
<keyword evidence="2" id="KW-1185">Reference proteome</keyword>
<gene>
    <name evidence="3" type="ORF">K489DRAFT_130304</name>
</gene>
<proteinExistence type="predicted"/>
<dbReference type="Proteomes" id="UP000504637">
    <property type="component" value="Unplaced"/>
</dbReference>